<name>A0ABN2H4C8_9MICO</name>
<keyword evidence="2" id="KW-1185">Reference proteome</keyword>
<evidence type="ECO:0000313" key="2">
    <source>
        <dbReference type="Proteomes" id="UP001500596"/>
    </source>
</evidence>
<dbReference type="Proteomes" id="UP001500596">
    <property type="component" value="Unassembled WGS sequence"/>
</dbReference>
<dbReference type="EMBL" id="BAAAPK010000001">
    <property type="protein sequence ID" value="GAA1681181.1"/>
    <property type="molecule type" value="Genomic_DNA"/>
</dbReference>
<sequence>MPGGRAFAVDRHFEGTFLPSDLVRTQLRLAQHYIESACGGGAPALASFVVLRVAIECMATAHWLIADRSLRGRVERFLKRMWWDTESAVDMAVVADADPDLSAVYDLEETIHEIAQPIKGLDPEKVTTSKRVALSSIVQEASRAVRPSYPTLMQSCWMACAGVSHGNISISAGIGVEPRAVRNPAEHPISMNVYANFLEIAVTDLQTTVELFMLYATEEHKNRRPVS</sequence>
<protein>
    <submittedName>
        <fullName evidence="1">Uncharacterized protein</fullName>
    </submittedName>
</protein>
<gene>
    <name evidence="1" type="ORF">GCM10009807_26400</name>
</gene>
<accession>A0ABN2H4C8</accession>
<reference evidence="2" key="1">
    <citation type="journal article" date="2019" name="Int. J. Syst. Evol. Microbiol.">
        <title>The Global Catalogue of Microorganisms (GCM) 10K type strain sequencing project: providing services to taxonomists for standard genome sequencing and annotation.</title>
        <authorList>
            <consortium name="The Broad Institute Genomics Platform"/>
            <consortium name="The Broad Institute Genome Sequencing Center for Infectious Disease"/>
            <person name="Wu L."/>
            <person name="Ma J."/>
        </authorList>
    </citation>
    <scope>NUCLEOTIDE SEQUENCE [LARGE SCALE GENOMIC DNA]</scope>
    <source>
        <strain evidence="2">JCM 15575</strain>
    </source>
</reference>
<proteinExistence type="predicted"/>
<comment type="caution">
    <text evidence="1">The sequence shown here is derived from an EMBL/GenBank/DDBJ whole genome shotgun (WGS) entry which is preliminary data.</text>
</comment>
<evidence type="ECO:0000313" key="1">
    <source>
        <dbReference type="EMBL" id="GAA1681181.1"/>
    </source>
</evidence>
<organism evidence="1 2">
    <name type="scientific">Microbacterium lacus</name>
    <dbReference type="NCBI Taxonomy" id="415217"/>
    <lineage>
        <taxon>Bacteria</taxon>
        <taxon>Bacillati</taxon>
        <taxon>Actinomycetota</taxon>
        <taxon>Actinomycetes</taxon>
        <taxon>Micrococcales</taxon>
        <taxon>Microbacteriaceae</taxon>
        <taxon>Microbacterium</taxon>
    </lineage>
</organism>